<protein>
    <submittedName>
        <fullName evidence="1">Uncharacterized protein</fullName>
    </submittedName>
</protein>
<keyword evidence="2" id="KW-1185">Reference proteome</keyword>
<evidence type="ECO:0000313" key="1">
    <source>
        <dbReference type="EMBL" id="KAG8176217.1"/>
    </source>
</evidence>
<name>A0AAV6TVV0_9ARAC</name>
<evidence type="ECO:0000313" key="2">
    <source>
        <dbReference type="Proteomes" id="UP000827092"/>
    </source>
</evidence>
<accession>A0AAV6TVV0</accession>
<dbReference type="EMBL" id="JAFNEN010000907">
    <property type="protein sequence ID" value="KAG8176217.1"/>
    <property type="molecule type" value="Genomic_DNA"/>
</dbReference>
<gene>
    <name evidence="1" type="ORF">JTE90_006699</name>
</gene>
<dbReference type="Proteomes" id="UP000827092">
    <property type="component" value="Unassembled WGS sequence"/>
</dbReference>
<proteinExistence type="predicted"/>
<comment type="caution">
    <text evidence="1">The sequence shown here is derived from an EMBL/GenBank/DDBJ whole genome shotgun (WGS) entry which is preliminary data.</text>
</comment>
<reference evidence="1 2" key="1">
    <citation type="journal article" date="2022" name="Nat. Ecol. Evol.">
        <title>A masculinizing supergene underlies an exaggerated male reproductive morph in a spider.</title>
        <authorList>
            <person name="Hendrickx F."/>
            <person name="De Corte Z."/>
            <person name="Sonet G."/>
            <person name="Van Belleghem S.M."/>
            <person name="Kostlbacher S."/>
            <person name="Vangestel C."/>
        </authorList>
    </citation>
    <scope>NUCLEOTIDE SEQUENCE [LARGE SCALE GENOMIC DNA]</scope>
    <source>
        <strain evidence="1">W744_W776</strain>
    </source>
</reference>
<sequence length="85" mass="9948">MKDVLNHPDLAQRYHCTHNIHDEESCLRQRFLLLWNLLASYTIPKPDHSINTSSNTISKTSRCPPIRRSIYDLETTNCPNERVID</sequence>
<dbReference type="AlphaFoldDB" id="A0AAV6TVV0"/>
<organism evidence="1 2">
    <name type="scientific">Oedothorax gibbosus</name>
    <dbReference type="NCBI Taxonomy" id="931172"/>
    <lineage>
        <taxon>Eukaryota</taxon>
        <taxon>Metazoa</taxon>
        <taxon>Ecdysozoa</taxon>
        <taxon>Arthropoda</taxon>
        <taxon>Chelicerata</taxon>
        <taxon>Arachnida</taxon>
        <taxon>Araneae</taxon>
        <taxon>Araneomorphae</taxon>
        <taxon>Entelegynae</taxon>
        <taxon>Araneoidea</taxon>
        <taxon>Linyphiidae</taxon>
        <taxon>Erigoninae</taxon>
        <taxon>Oedothorax</taxon>
    </lineage>
</organism>